<evidence type="ECO:0000313" key="2">
    <source>
        <dbReference type="EMBL" id="SCY36439.1"/>
    </source>
</evidence>
<dbReference type="EMBL" id="FMVJ01000003">
    <property type="protein sequence ID" value="SCY36439.1"/>
    <property type="molecule type" value="Genomic_DNA"/>
</dbReference>
<dbReference type="AlphaFoldDB" id="A0A1G5FB07"/>
<evidence type="ECO:0000313" key="3">
    <source>
        <dbReference type="Proteomes" id="UP000199569"/>
    </source>
</evidence>
<feature type="region of interest" description="Disordered" evidence="1">
    <location>
        <begin position="159"/>
        <end position="182"/>
    </location>
</feature>
<reference evidence="2 3" key="1">
    <citation type="submission" date="2016-10" db="EMBL/GenBank/DDBJ databases">
        <authorList>
            <person name="de Groot N.N."/>
        </authorList>
    </citation>
    <scope>NUCLEOTIDE SEQUENCE [LARGE SCALE GENOMIC DNA]</scope>
    <source>
        <strain evidence="2 3">CGMCC 1.7666</strain>
    </source>
</reference>
<keyword evidence="3" id="KW-1185">Reference proteome</keyword>
<name>A0A1G5FB07_9HYPH</name>
<proteinExistence type="predicted"/>
<gene>
    <name evidence="2" type="ORF">SAMN02927923_01287</name>
</gene>
<protein>
    <submittedName>
        <fullName evidence="2">Uncharacterized protein</fullName>
    </submittedName>
</protein>
<dbReference type="Proteomes" id="UP000199569">
    <property type="component" value="Unassembled WGS sequence"/>
</dbReference>
<sequence>TPPARGFVTIRPRHSGAIRDEPSETRYGVAGHAGLESVLQTRRGWGSVDAACPIRLSASSSPLGSLRPAGARPPASQSRLCFPPPTPRARPSREADRHTMAELRTEVKNKVRTLHPPQPAKEPRRTRRVFPPPCGEGKGWGSTDRVRPHTSEALITSCGQSEVEPCPERAVPHPCPSPTRERGRCRAVMFTRAAAAL</sequence>
<accession>A0A1G5FB07</accession>
<feature type="region of interest" description="Disordered" evidence="1">
    <location>
        <begin position="58"/>
        <end position="98"/>
    </location>
</feature>
<feature type="region of interest" description="Disordered" evidence="1">
    <location>
        <begin position="114"/>
        <end position="146"/>
    </location>
</feature>
<feature type="non-terminal residue" evidence="2">
    <location>
        <position position="1"/>
    </location>
</feature>
<organism evidence="2 3">
    <name type="scientific">Microvirga guangxiensis</name>
    <dbReference type="NCBI Taxonomy" id="549386"/>
    <lineage>
        <taxon>Bacteria</taxon>
        <taxon>Pseudomonadati</taxon>
        <taxon>Pseudomonadota</taxon>
        <taxon>Alphaproteobacteria</taxon>
        <taxon>Hyphomicrobiales</taxon>
        <taxon>Methylobacteriaceae</taxon>
        <taxon>Microvirga</taxon>
    </lineage>
</organism>
<evidence type="ECO:0000256" key="1">
    <source>
        <dbReference type="SAM" id="MobiDB-lite"/>
    </source>
</evidence>